<dbReference type="Proteomes" id="UP000193498">
    <property type="component" value="Unassembled WGS sequence"/>
</dbReference>
<dbReference type="Pfam" id="PF08238">
    <property type="entry name" value="Sel1"/>
    <property type="match status" value="6"/>
</dbReference>
<dbReference type="InParanoid" id="A0A1Y1YGY9"/>
<dbReference type="STRING" id="1314790.A0A1Y1YGY9"/>
<dbReference type="SUPFAM" id="SSF81901">
    <property type="entry name" value="HCP-like"/>
    <property type="match status" value="2"/>
</dbReference>
<accession>A0A1Y1YGY9</accession>
<sequence>MSYAGLASTESFSDSTTIPLSLSPPGTPSASSTRSSSHYSTASSSSSVSSSTNITANSASSRSSRAISIATHRTSLTLINQESALSMYRENAKKTNSPAVQLEFAKYLVACAAVLGDPDSEFNKSGNKNSKDLIEEANFWIRRLQKNGDPEATYILATWIENGLNGFSPNSDKAFGLYNRSSKLGYVKAIHKVAMHHEKKKEYSKAQQFYLKAASQGSICANYRLAMAYLHGELKLKPNINQGILYLGRAANNSDSIECPEASYIYGLILANDYTRIDTSPVSKDVGMGQDLIEKSAELGYTPALYKLGYAYEFGELEYKLDPAKSIFYYKQGAERGDPECQMGLSGWYLSGVPNILEPNDDLAYSWCNQAASKGLPKAEFAMGYYYELGIGVPKDLSMANFWYVRAASHGSKDAQRRLERGEESVGLPQHPHFHINGGAQGLRREFGTIKHQKKQNKEDCVIS</sequence>
<dbReference type="Gene3D" id="1.25.40.10">
    <property type="entry name" value="Tetratricopeptide repeat domain"/>
    <property type="match status" value="2"/>
</dbReference>
<dbReference type="EMBL" id="MCFE01000136">
    <property type="protein sequence ID" value="ORX97255.1"/>
    <property type="molecule type" value="Genomic_DNA"/>
</dbReference>
<protein>
    <submittedName>
        <fullName evidence="3">HCP-like protein</fullName>
    </submittedName>
</protein>
<dbReference type="InterPro" id="IPR006597">
    <property type="entry name" value="Sel1-like"/>
</dbReference>
<comment type="caution">
    <text evidence="3">The sequence shown here is derived from an EMBL/GenBank/DDBJ whole genome shotgun (WGS) entry which is preliminary data.</text>
</comment>
<gene>
    <name evidence="3" type="ORF">K493DRAFT_281366</name>
</gene>
<proteinExistence type="predicted"/>
<reference evidence="3 4" key="1">
    <citation type="submission" date="2016-07" db="EMBL/GenBank/DDBJ databases">
        <title>Pervasive Adenine N6-methylation of Active Genes in Fungi.</title>
        <authorList>
            <consortium name="DOE Joint Genome Institute"/>
            <person name="Mondo S.J."/>
            <person name="Dannebaum R.O."/>
            <person name="Kuo R.C."/>
            <person name="Labutti K."/>
            <person name="Haridas S."/>
            <person name="Kuo A."/>
            <person name="Salamov A."/>
            <person name="Ahrendt S.R."/>
            <person name="Lipzen A."/>
            <person name="Sullivan W."/>
            <person name="Andreopoulos W.B."/>
            <person name="Clum A."/>
            <person name="Lindquist E."/>
            <person name="Daum C."/>
            <person name="Ramamoorthy G.K."/>
            <person name="Gryganskyi A."/>
            <person name="Culley D."/>
            <person name="Magnuson J.K."/>
            <person name="James T.Y."/>
            <person name="O'Malley M.A."/>
            <person name="Stajich J.E."/>
            <person name="Spatafora J.W."/>
            <person name="Visel A."/>
            <person name="Grigoriev I.V."/>
        </authorList>
    </citation>
    <scope>NUCLEOTIDE SEQUENCE [LARGE SCALE GENOMIC DNA]</scope>
    <source>
        <strain evidence="3 4">CBS 931.73</strain>
    </source>
</reference>
<feature type="region of interest" description="Disordered" evidence="2">
    <location>
        <begin position="1"/>
        <end position="56"/>
    </location>
</feature>
<dbReference type="InterPro" id="IPR051726">
    <property type="entry name" value="Chitin_Synth_Reg"/>
</dbReference>
<feature type="compositionally biased region" description="Low complexity" evidence="2">
    <location>
        <begin position="13"/>
        <end position="56"/>
    </location>
</feature>
<name>A0A1Y1YGY9_9FUNG</name>
<dbReference type="PANTHER" id="PTHR46430:SF1">
    <property type="entry name" value="CHITIN SYNTHASE REGULATOR SKT5-RELATED"/>
    <property type="match status" value="1"/>
</dbReference>
<evidence type="ECO:0000313" key="4">
    <source>
        <dbReference type="Proteomes" id="UP000193498"/>
    </source>
</evidence>
<evidence type="ECO:0000256" key="1">
    <source>
        <dbReference type="ARBA" id="ARBA00022737"/>
    </source>
</evidence>
<dbReference type="AlphaFoldDB" id="A0A1Y1YGY9"/>
<dbReference type="PANTHER" id="PTHR46430">
    <property type="entry name" value="PROTEIN SKT5-RELATED"/>
    <property type="match status" value="1"/>
</dbReference>
<dbReference type="InterPro" id="IPR011990">
    <property type="entry name" value="TPR-like_helical_dom_sf"/>
</dbReference>
<keyword evidence="4" id="KW-1185">Reference proteome</keyword>
<keyword evidence="1" id="KW-0677">Repeat</keyword>
<dbReference type="OrthoDB" id="272077at2759"/>
<evidence type="ECO:0000313" key="3">
    <source>
        <dbReference type="EMBL" id="ORX97255.1"/>
    </source>
</evidence>
<evidence type="ECO:0000256" key="2">
    <source>
        <dbReference type="SAM" id="MobiDB-lite"/>
    </source>
</evidence>
<organism evidence="3 4">
    <name type="scientific">Basidiobolus meristosporus CBS 931.73</name>
    <dbReference type="NCBI Taxonomy" id="1314790"/>
    <lineage>
        <taxon>Eukaryota</taxon>
        <taxon>Fungi</taxon>
        <taxon>Fungi incertae sedis</taxon>
        <taxon>Zoopagomycota</taxon>
        <taxon>Entomophthoromycotina</taxon>
        <taxon>Basidiobolomycetes</taxon>
        <taxon>Basidiobolales</taxon>
        <taxon>Basidiobolaceae</taxon>
        <taxon>Basidiobolus</taxon>
    </lineage>
</organism>
<dbReference type="SMART" id="SM00671">
    <property type="entry name" value="SEL1"/>
    <property type="match status" value="7"/>
</dbReference>
<dbReference type="FunCoup" id="A0A1Y1YGY9">
    <property type="interactions" value="19"/>
</dbReference>